<dbReference type="RefSeq" id="WP_179822167.1">
    <property type="nucleotide sequence ID" value="NZ_JACCFS010000001.1"/>
</dbReference>
<evidence type="ECO:0000256" key="1">
    <source>
        <dbReference type="SAM" id="SignalP"/>
    </source>
</evidence>
<comment type="caution">
    <text evidence="2">The sequence shown here is derived from an EMBL/GenBank/DDBJ whole genome shotgun (WGS) entry which is preliminary data.</text>
</comment>
<proteinExistence type="predicted"/>
<feature type="signal peptide" evidence="1">
    <location>
        <begin position="1"/>
        <end position="29"/>
    </location>
</feature>
<dbReference type="EMBL" id="JACCFS010000001">
    <property type="protein sequence ID" value="NYJ33804.1"/>
    <property type="molecule type" value="Genomic_DNA"/>
</dbReference>
<keyword evidence="3" id="KW-1185">Reference proteome</keyword>
<accession>A0A7Z0EKZ6</accession>
<organism evidence="2 3">
    <name type="scientific">Nocardiopsis aegyptia</name>
    <dbReference type="NCBI Taxonomy" id="220378"/>
    <lineage>
        <taxon>Bacteria</taxon>
        <taxon>Bacillati</taxon>
        <taxon>Actinomycetota</taxon>
        <taxon>Actinomycetes</taxon>
        <taxon>Streptosporangiales</taxon>
        <taxon>Nocardiopsidaceae</taxon>
        <taxon>Nocardiopsis</taxon>
    </lineage>
</organism>
<dbReference type="AlphaFoldDB" id="A0A7Z0EKZ6"/>
<keyword evidence="1" id="KW-0732">Signal</keyword>
<evidence type="ECO:0000313" key="3">
    <source>
        <dbReference type="Proteomes" id="UP000572051"/>
    </source>
</evidence>
<gene>
    <name evidence="2" type="ORF">HNR10_001685</name>
</gene>
<name>A0A7Z0EKZ6_9ACTN</name>
<reference evidence="2 3" key="1">
    <citation type="submission" date="2020-07" db="EMBL/GenBank/DDBJ databases">
        <title>Sequencing the genomes of 1000 actinobacteria strains.</title>
        <authorList>
            <person name="Klenk H.-P."/>
        </authorList>
    </citation>
    <scope>NUCLEOTIDE SEQUENCE [LARGE SCALE GENOMIC DNA]</scope>
    <source>
        <strain evidence="2 3">DSM 44442</strain>
    </source>
</reference>
<sequence length="186" mass="19393">MTRKTTTTARTRGTAIAAALALTCGLLGAAGAAPAAAQAPRDAECLGGPLHGVVFDYCVGLLPAGRTADWGDDTRRFDTGQLQGAKRVYAFDDGTNLRVIAYEDGVVELTPENIAQGDERFDGAEEIEDATGRPGLLGDGAVLVRLSPQETAPEEGPFTVEVSTYFTSSIGAEELVEIAGYVTVAR</sequence>
<dbReference type="PROSITE" id="PS51318">
    <property type="entry name" value="TAT"/>
    <property type="match status" value="1"/>
</dbReference>
<feature type="chain" id="PRO_5039357210" evidence="1">
    <location>
        <begin position="30"/>
        <end position="186"/>
    </location>
</feature>
<dbReference type="InterPro" id="IPR006311">
    <property type="entry name" value="TAT_signal"/>
</dbReference>
<dbReference type="Proteomes" id="UP000572051">
    <property type="component" value="Unassembled WGS sequence"/>
</dbReference>
<evidence type="ECO:0000313" key="2">
    <source>
        <dbReference type="EMBL" id="NYJ33804.1"/>
    </source>
</evidence>
<protein>
    <submittedName>
        <fullName evidence="2">Uncharacterized protein</fullName>
    </submittedName>
</protein>